<dbReference type="SUPFAM" id="SSF52788">
    <property type="entry name" value="Phosphotyrosine protein phosphatases I"/>
    <property type="match status" value="1"/>
</dbReference>
<reference evidence="1" key="1">
    <citation type="submission" date="2021-02" db="EMBL/GenBank/DDBJ databases">
        <authorList>
            <person name="Vanwijnsberghe S."/>
        </authorList>
    </citation>
    <scope>NUCLEOTIDE SEQUENCE</scope>
    <source>
        <strain evidence="1">R-70211</strain>
    </source>
</reference>
<dbReference type="AlphaFoldDB" id="A0A9N8QXK0"/>
<comment type="caution">
    <text evidence="1">The sequence shown here is derived from an EMBL/GenBank/DDBJ whole genome shotgun (WGS) entry which is preliminary data.</text>
</comment>
<evidence type="ECO:0000313" key="2">
    <source>
        <dbReference type="Proteomes" id="UP000675121"/>
    </source>
</evidence>
<protein>
    <recommendedName>
        <fullName evidence="3">Protein-tyrosine-phosphatase</fullName>
    </recommendedName>
</protein>
<evidence type="ECO:0008006" key="3">
    <source>
        <dbReference type="Google" id="ProtNLM"/>
    </source>
</evidence>
<accession>A0A9N8QXK0</accession>
<name>A0A9N8QXK0_9BURK</name>
<dbReference type="InterPro" id="IPR036196">
    <property type="entry name" value="Ptyr_pPase_sf"/>
</dbReference>
<gene>
    <name evidence="1" type="ORF">R70211_01412</name>
</gene>
<evidence type="ECO:0000313" key="1">
    <source>
        <dbReference type="EMBL" id="CAE6872990.1"/>
    </source>
</evidence>
<dbReference type="Gene3D" id="3.40.50.2300">
    <property type="match status" value="1"/>
</dbReference>
<keyword evidence="2" id="KW-1185">Reference proteome</keyword>
<dbReference type="Proteomes" id="UP000675121">
    <property type="component" value="Unassembled WGS sequence"/>
</dbReference>
<dbReference type="EMBL" id="CAJNAS010000003">
    <property type="protein sequence ID" value="CAE6872990.1"/>
    <property type="molecule type" value="Genomic_DNA"/>
</dbReference>
<proteinExistence type="predicted"/>
<sequence length="41" mass="4467">MNDKVYNVLFLCTGNSARSVLASLDRVALKKEVTDIGKSPL</sequence>
<dbReference type="RefSeq" id="WP_268961915.1">
    <property type="nucleotide sequence ID" value="NZ_CAJNAS010000003.1"/>
</dbReference>
<organism evidence="1 2">
    <name type="scientific">Paraburkholderia domus</name>
    <dbReference type="NCBI Taxonomy" id="2793075"/>
    <lineage>
        <taxon>Bacteria</taxon>
        <taxon>Pseudomonadati</taxon>
        <taxon>Pseudomonadota</taxon>
        <taxon>Betaproteobacteria</taxon>
        <taxon>Burkholderiales</taxon>
        <taxon>Burkholderiaceae</taxon>
        <taxon>Paraburkholderia</taxon>
    </lineage>
</organism>